<gene>
    <name evidence="1" type="ORF">Tco_0819649</name>
</gene>
<dbReference type="Proteomes" id="UP001151760">
    <property type="component" value="Unassembled WGS sequence"/>
</dbReference>
<accession>A0ABQ5A766</accession>
<keyword evidence="2" id="KW-1185">Reference proteome</keyword>
<evidence type="ECO:0000313" key="2">
    <source>
        <dbReference type="Proteomes" id="UP001151760"/>
    </source>
</evidence>
<sequence length="197" mass="23264">MVEFLGTIPINLKGNMWESEETLDNKIDWSKPPKRGDGAWHIRIELIDPDGEKFDRAFQSIPTTRKLSAKENPSRKAYLLEDKQILSVGVFDEVSFYTLFQALGWHLEEIHVTWTQFGKKQDKITTLHKKAQKIAYNVWRRRRSSLRRRQDAQETASEEIRDDVWINRLKQALEYSAGRRRRNLQTTPSRLITWVLP</sequence>
<organism evidence="1 2">
    <name type="scientific">Tanacetum coccineum</name>
    <dbReference type="NCBI Taxonomy" id="301880"/>
    <lineage>
        <taxon>Eukaryota</taxon>
        <taxon>Viridiplantae</taxon>
        <taxon>Streptophyta</taxon>
        <taxon>Embryophyta</taxon>
        <taxon>Tracheophyta</taxon>
        <taxon>Spermatophyta</taxon>
        <taxon>Magnoliopsida</taxon>
        <taxon>eudicotyledons</taxon>
        <taxon>Gunneridae</taxon>
        <taxon>Pentapetalae</taxon>
        <taxon>asterids</taxon>
        <taxon>campanulids</taxon>
        <taxon>Asterales</taxon>
        <taxon>Asteraceae</taxon>
        <taxon>Asteroideae</taxon>
        <taxon>Anthemideae</taxon>
        <taxon>Anthemidinae</taxon>
        <taxon>Tanacetum</taxon>
    </lineage>
</organism>
<reference evidence="1" key="1">
    <citation type="journal article" date="2022" name="Int. J. Mol. Sci.">
        <title>Draft Genome of Tanacetum Coccineum: Genomic Comparison of Closely Related Tanacetum-Family Plants.</title>
        <authorList>
            <person name="Yamashiro T."/>
            <person name="Shiraishi A."/>
            <person name="Nakayama K."/>
            <person name="Satake H."/>
        </authorList>
    </citation>
    <scope>NUCLEOTIDE SEQUENCE</scope>
</reference>
<reference evidence="1" key="2">
    <citation type="submission" date="2022-01" db="EMBL/GenBank/DDBJ databases">
        <authorList>
            <person name="Yamashiro T."/>
            <person name="Shiraishi A."/>
            <person name="Satake H."/>
            <person name="Nakayama K."/>
        </authorList>
    </citation>
    <scope>NUCLEOTIDE SEQUENCE</scope>
</reference>
<protein>
    <submittedName>
        <fullName evidence="1">Uncharacterized protein</fullName>
    </submittedName>
</protein>
<evidence type="ECO:0000313" key="1">
    <source>
        <dbReference type="EMBL" id="GJS98479.1"/>
    </source>
</evidence>
<comment type="caution">
    <text evidence="1">The sequence shown here is derived from an EMBL/GenBank/DDBJ whole genome shotgun (WGS) entry which is preliminary data.</text>
</comment>
<dbReference type="EMBL" id="BQNB010012047">
    <property type="protein sequence ID" value="GJS98479.1"/>
    <property type="molecule type" value="Genomic_DNA"/>
</dbReference>
<proteinExistence type="predicted"/>
<name>A0ABQ5A766_9ASTR</name>